<feature type="transmembrane region" description="Helical" evidence="8">
    <location>
        <begin position="100"/>
        <end position="118"/>
    </location>
</feature>
<evidence type="ECO:0000256" key="4">
    <source>
        <dbReference type="ARBA" id="ARBA00022475"/>
    </source>
</evidence>
<dbReference type="Proteomes" id="UP000247565">
    <property type="component" value="Unassembled WGS sequence"/>
</dbReference>
<keyword evidence="7 8" id="KW-0472">Membrane</keyword>
<evidence type="ECO:0000313" key="10">
    <source>
        <dbReference type="Proteomes" id="UP000247565"/>
    </source>
</evidence>
<evidence type="ECO:0000256" key="3">
    <source>
        <dbReference type="ARBA" id="ARBA00022448"/>
    </source>
</evidence>
<dbReference type="InterPro" id="IPR002781">
    <property type="entry name" value="TM_pro_TauE-like"/>
</dbReference>
<feature type="transmembrane region" description="Helical" evidence="8">
    <location>
        <begin position="138"/>
        <end position="165"/>
    </location>
</feature>
<dbReference type="PANTHER" id="PTHR30269:SF0">
    <property type="entry name" value="MEMBRANE TRANSPORTER PROTEIN YFCA-RELATED"/>
    <property type="match status" value="1"/>
</dbReference>
<evidence type="ECO:0000313" key="9">
    <source>
        <dbReference type="EMBL" id="PXY99798.1"/>
    </source>
</evidence>
<evidence type="ECO:0000256" key="1">
    <source>
        <dbReference type="ARBA" id="ARBA00004651"/>
    </source>
</evidence>
<feature type="transmembrane region" description="Helical" evidence="8">
    <location>
        <begin position="202"/>
        <end position="223"/>
    </location>
</feature>
<dbReference type="PANTHER" id="PTHR30269">
    <property type="entry name" value="TRANSMEMBRANE PROTEIN YFCA"/>
    <property type="match status" value="1"/>
</dbReference>
<dbReference type="GeneID" id="83702355"/>
<sequence>MHFYFYDCFLFFIGLIAGTIDTLAGGGGLITVPALLFTGINIIPALGTNKLQSAIGELSATLRFWKSGQLSFHGLAIPLFFTVIGSAIGTITLQYSADQALNKIVPWLLLAILLYYYLFPNLHFNLEKRQLPIKPKILPWMGTVIGFYNGFFGPGTGAIWTISLMQIYKLRINTATIITKPLNIAGNITALSIFISGGQINYFSAFIMGVGSFIGGQIGASLVIYKSSRFLRVFFLIVMTSCVFYSFVKYYNIHFV</sequence>
<proteinExistence type="inferred from homology"/>
<dbReference type="Pfam" id="PF01925">
    <property type="entry name" value="TauE"/>
    <property type="match status" value="1"/>
</dbReference>
<keyword evidence="6 8" id="KW-1133">Transmembrane helix</keyword>
<gene>
    <name evidence="9" type="ORF">DK869_07610</name>
</gene>
<dbReference type="RefSeq" id="WP_110439418.1">
    <property type="nucleotide sequence ID" value="NZ_CP033087.1"/>
</dbReference>
<feature type="transmembrane region" description="Helical" evidence="8">
    <location>
        <begin position="9"/>
        <end position="36"/>
    </location>
</feature>
<reference evidence="9 10" key="1">
    <citation type="submission" date="2018-05" db="EMBL/GenBank/DDBJ databases">
        <title>Reference genomes for bee gut microbiota database.</title>
        <authorList>
            <person name="Ellegaard K.M."/>
        </authorList>
    </citation>
    <scope>NUCLEOTIDE SEQUENCE [LARGE SCALE GENOMIC DNA]</scope>
    <source>
        <strain evidence="9 10">ESL0284</strain>
    </source>
</reference>
<protein>
    <recommendedName>
        <fullName evidence="8">Probable membrane transporter protein</fullName>
    </recommendedName>
</protein>
<accession>A0A318MVD7</accession>
<dbReference type="EMBL" id="QGLT01000004">
    <property type="protein sequence ID" value="PXY99798.1"/>
    <property type="molecule type" value="Genomic_DNA"/>
</dbReference>
<keyword evidence="3" id="KW-0813">Transport</keyword>
<feature type="transmembrane region" description="Helical" evidence="8">
    <location>
        <begin position="230"/>
        <end position="248"/>
    </location>
</feature>
<keyword evidence="4 8" id="KW-1003">Cell membrane</keyword>
<name>A0A318MVD7_9PROT</name>
<dbReference type="GO" id="GO:0005886">
    <property type="term" value="C:plasma membrane"/>
    <property type="evidence" value="ECO:0007669"/>
    <property type="project" value="UniProtKB-SubCell"/>
</dbReference>
<evidence type="ECO:0000256" key="2">
    <source>
        <dbReference type="ARBA" id="ARBA00009142"/>
    </source>
</evidence>
<keyword evidence="5 8" id="KW-0812">Transmembrane</keyword>
<keyword evidence="10" id="KW-1185">Reference proteome</keyword>
<dbReference type="OrthoDB" id="554695at2"/>
<feature type="transmembrane region" description="Helical" evidence="8">
    <location>
        <begin position="72"/>
        <end position="93"/>
    </location>
</feature>
<comment type="subcellular location">
    <subcellularLocation>
        <location evidence="1 8">Cell membrane</location>
        <topology evidence="1 8">Multi-pass membrane protein</topology>
    </subcellularLocation>
</comment>
<dbReference type="InterPro" id="IPR052017">
    <property type="entry name" value="TSUP"/>
</dbReference>
<evidence type="ECO:0000256" key="8">
    <source>
        <dbReference type="RuleBase" id="RU363041"/>
    </source>
</evidence>
<feature type="transmembrane region" description="Helical" evidence="8">
    <location>
        <begin position="177"/>
        <end position="196"/>
    </location>
</feature>
<evidence type="ECO:0000256" key="7">
    <source>
        <dbReference type="ARBA" id="ARBA00023136"/>
    </source>
</evidence>
<comment type="similarity">
    <text evidence="2 8">Belongs to the 4-toluene sulfonate uptake permease (TSUP) (TC 2.A.102) family.</text>
</comment>
<dbReference type="AlphaFoldDB" id="A0A318MVD7"/>
<comment type="caution">
    <text evidence="9">The sequence shown here is derived from an EMBL/GenBank/DDBJ whole genome shotgun (WGS) entry which is preliminary data.</text>
</comment>
<evidence type="ECO:0000256" key="6">
    <source>
        <dbReference type="ARBA" id="ARBA00022989"/>
    </source>
</evidence>
<organism evidence="9 10">
    <name type="scientific">Commensalibacter melissae</name>
    <dbReference type="NCBI Taxonomy" id="2070537"/>
    <lineage>
        <taxon>Bacteria</taxon>
        <taxon>Pseudomonadati</taxon>
        <taxon>Pseudomonadota</taxon>
        <taxon>Alphaproteobacteria</taxon>
        <taxon>Acetobacterales</taxon>
        <taxon>Acetobacteraceae</taxon>
    </lineage>
</organism>
<evidence type="ECO:0000256" key="5">
    <source>
        <dbReference type="ARBA" id="ARBA00022692"/>
    </source>
</evidence>